<dbReference type="InterPro" id="IPR036514">
    <property type="entry name" value="SGNH_hydro_sf"/>
</dbReference>
<dbReference type="STRING" id="1123243.SAMN02745190_01190"/>
<organism evidence="3 4">
    <name type="scientific">Schwartzia succinivorans DSM 10502</name>
    <dbReference type="NCBI Taxonomy" id="1123243"/>
    <lineage>
        <taxon>Bacteria</taxon>
        <taxon>Bacillati</taxon>
        <taxon>Bacillota</taxon>
        <taxon>Negativicutes</taxon>
        <taxon>Selenomonadales</taxon>
        <taxon>Selenomonadaceae</taxon>
        <taxon>Schwartzia</taxon>
    </lineage>
</organism>
<dbReference type="OrthoDB" id="1625474at2"/>
<dbReference type="GO" id="GO:0004622">
    <property type="term" value="F:phosphatidylcholine lysophospholipase activity"/>
    <property type="evidence" value="ECO:0007669"/>
    <property type="project" value="TreeGrafter"/>
</dbReference>
<dbReference type="EMBL" id="FQUG01000004">
    <property type="protein sequence ID" value="SHE79147.1"/>
    <property type="molecule type" value="Genomic_DNA"/>
</dbReference>
<feature type="signal peptide" evidence="1">
    <location>
        <begin position="1"/>
        <end position="19"/>
    </location>
</feature>
<dbReference type="InterPro" id="IPR051532">
    <property type="entry name" value="Ester_Hydrolysis_Enzymes"/>
</dbReference>
<dbReference type="Proteomes" id="UP000184404">
    <property type="component" value="Unassembled WGS sequence"/>
</dbReference>
<sequence>MKKFLLFTLLIAGLCFANAYLIEKTDVLGVKDITPEFSFTEKDGHVTMHWKKLPYPCVYKIETYAKTTGMVKDSPDFHLFHTDYTTDDHIQVPDSAVPTFYEVTAYGFFSFLGGPYPHAANPDFPNPVSPVSIYHYTEDNPASLKPFLVWHSVPGAVMYEVELLSEPPKTEGGITASANGHLYSTSKVFTNGWQADLKEWKNKKEIYWRVRALDLQRRPIGEFSKAEKLVIDTELPAPTAPLINTFDQMEQPAPLLYPVYQWIPIHDSMRYEVELLIHPPESENGTEPSKDREWYRIAEDSFSSYDEYPRPYAGKYYWRVRAIDNNGKTIGTYSDTATFTVPEQKAPIYAAAFGDSITHGGGAISYSPANLEYSYTTYLDFPALNLGRSGDTAHDTMLRFEEDVLPYRPKNLLILTGSNDLRSNLSAESIIADLDIIRVKCEANGIRPIFLTLMPIHPVNIYTAFRTPSDENWYTKMRKINAFIRKQEYFIDLEPYFYDQKRQYLATNLSIDGLHPDIRGKMLMAEIINAHKEVLVQH</sequence>
<feature type="domain" description="SGNH hydrolase-type esterase" evidence="2">
    <location>
        <begin position="352"/>
        <end position="520"/>
    </location>
</feature>
<evidence type="ECO:0000313" key="4">
    <source>
        <dbReference type="Proteomes" id="UP000184404"/>
    </source>
</evidence>
<dbReference type="AlphaFoldDB" id="A0A1M4WD85"/>
<reference evidence="3 4" key="1">
    <citation type="submission" date="2016-11" db="EMBL/GenBank/DDBJ databases">
        <authorList>
            <person name="Jaros S."/>
            <person name="Januszkiewicz K."/>
            <person name="Wedrychowicz H."/>
        </authorList>
    </citation>
    <scope>NUCLEOTIDE SEQUENCE [LARGE SCALE GENOMIC DNA]</scope>
    <source>
        <strain evidence="3 4">DSM 10502</strain>
    </source>
</reference>
<dbReference type="Pfam" id="PF13472">
    <property type="entry name" value="Lipase_GDSL_2"/>
    <property type="match status" value="1"/>
</dbReference>
<evidence type="ECO:0000259" key="2">
    <source>
        <dbReference type="Pfam" id="PF13472"/>
    </source>
</evidence>
<accession>A0A1M4WD85</accession>
<protein>
    <submittedName>
        <fullName evidence="3">Lysophospholipase L1</fullName>
    </submittedName>
</protein>
<gene>
    <name evidence="3" type="ORF">SAMN02745190_01190</name>
</gene>
<feature type="chain" id="PRO_5039406698" evidence="1">
    <location>
        <begin position="20"/>
        <end position="538"/>
    </location>
</feature>
<name>A0A1M4WD85_9FIRM</name>
<dbReference type="SUPFAM" id="SSF52266">
    <property type="entry name" value="SGNH hydrolase"/>
    <property type="match status" value="1"/>
</dbReference>
<evidence type="ECO:0000313" key="3">
    <source>
        <dbReference type="EMBL" id="SHE79147.1"/>
    </source>
</evidence>
<evidence type="ECO:0000256" key="1">
    <source>
        <dbReference type="SAM" id="SignalP"/>
    </source>
</evidence>
<dbReference type="RefSeq" id="WP_072935263.1">
    <property type="nucleotide sequence ID" value="NZ_FQUG01000004.1"/>
</dbReference>
<dbReference type="InterPro" id="IPR013783">
    <property type="entry name" value="Ig-like_fold"/>
</dbReference>
<keyword evidence="4" id="KW-1185">Reference proteome</keyword>
<dbReference type="PANTHER" id="PTHR30383:SF5">
    <property type="entry name" value="SGNH HYDROLASE-TYPE ESTERASE DOMAIN-CONTAINING PROTEIN"/>
    <property type="match status" value="1"/>
</dbReference>
<dbReference type="PANTHER" id="PTHR30383">
    <property type="entry name" value="THIOESTERASE 1/PROTEASE 1/LYSOPHOSPHOLIPASE L1"/>
    <property type="match status" value="1"/>
</dbReference>
<dbReference type="InterPro" id="IPR013830">
    <property type="entry name" value="SGNH_hydro"/>
</dbReference>
<keyword evidence="1" id="KW-0732">Signal</keyword>
<dbReference type="Gene3D" id="2.60.40.10">
    <property type="entry name" value="Immunoglobulins"/>
    <property type="match status" value="2"/>
</dbReference>
<proteinExistence type="predicted"/>
<dbReference type="Gene3D" id="3.40.50.1110">
    <property type="entry name" value="SGNH hydrolase"/>
    <property type="match status" value="1"/>
</dbReference>